<evidence type="ECO:0000313" key="3">
    <source>
        <dbReference type="Proteomes" id="UP000293296"/>
    </source>
</evidence>
<evidence type="ECO:0008006" key="4">
    <source>
        <dbReference type="Google" id="ProtNLM"/>
    </source>
</evidence>
<dbReference type="OrthoDB" id="5452375at2"/>
<keyword evidence="3" id="KW-1185">Reference proteome</keyword>
<evidence type="ECO:0000313" key="2">
    <source>
        <dbReference type="EMBL" id="QAZ68576.1"/>
    </source>
</evidence>
<proteinExistence type="predicted"/>
<dbReference type="Proteomes" id="UP000293296">
    <property type="component" value="Chromosome"/>
</dbReference>
<organism evidence="2 3">
    <name type="scientific">Solidesulfovibrio carbinolicus</name>
    <dbReference type="NCBI Taxonomy" id="296842"/>
    <lineage>
        <taxon>Bacteria</taxon>
        <taxon>Pseudomonadati</taxon>
        <taxon>Thermodesulfobacteriota</taxon>
        <taxon>Desulfovibrionia</taxon>
        <taxon>Desulfovibrionales</taxon>
        <taxon>Desulfovibrionaceae</taxon>
        <taxon>Solidesulfovibrio</taxon>
    </lineage>
</organism>
<evidence type="ECO:0000256" key="1">
    <source>
        <dbReference type="SAM" id="MobiDB-lite"/>
    </source>
</evidence>
<dbReference type="KEGG" id="dcb:C3Y92_15600"/>
<accession>A0A4P6HP98</accession>
<sequence>MAKREKAAASPGTRPGRPSRLRRFLEDTAQEVGLAEHGLSLTGVVSGPLGQPGPLEFSEAGGRLAAPMPQGAGAAEGKKIVAVSTAPEFPLGLVRRALGVAGRLGTDIVGLSVAAPAEGGATDNGREAFLRRARLSAGEFAREAERLGLGFRHVVCFGRPAEVVEQECGRLRRVEFVLAAREQRARDGFAVSMPLFEVTG</sequence>
<dbReference type="AlphaFoldDB" id="A0A4P6HP98"/>
<feature type="region of interest" description="Disordered" evidence="1">
    <location>
        <begin position="1"/>
        <end position="21"/>
    </location>
</feature>
<name>A0A4P6HP98_9BACT</name>
<reference evidence="2 3" key="1">
    <citation type="submission" date="2018-02" db="EMBL/GenBank/DDBJ databases">
        <title>Genome sequence of Desulfovibrio carbinolicus DSM 3852.</title>
        <authorList>
            <person name="Wilbanks E."/>
            <person name="Skennerton C.T."/>
            <person name="Orphan V.J."/>
        </authorList>
    </citation>
    <scope>NUCLEOTIDE SEQUENCE [LARGE SCALE GENOMIC DNA]</scope>
    <source>
        <strain evidence="2 3">DSM 3852</strain>
    </source>
</reference>
<dbReference type="EMBL" id="CP026538">
    <property type="protein sequence ID" value="QAZ68576.1"/>
    <property type="molecule type" value="Genomic_DNA"/>
</dbReference>
<protein>
    <recommendedName>
        <fullName evidence="4">Universal stress protein</fullName>
    </recommendedName>
</protein>
<dbReference type="RefSeq" id="WP_129354148.1">
    <property type="nucleotide sequence ID" value="NZ_CP026538.1"/>
</dbReference>
<gene>
    <name evidence="2" type="ORF">C3Y92_15600</name>
</gene>